<dbReference type="EMBL" id="JARBJD010000024">
    <property type="protein sequence ID" value="KAK2960224.1"/>
    <property type="molecule type" value="Genomic_DNA"/>
</dbReference>
<keyword evidence="3" id="KW-1185">Reference proteome</keyword>
<feature type="compositionally biased region" description="Basic and acidic residues" evidence="1">
    <location>
        <begin position="50"/>
        <end position="73"/>
    </location>
</feature>
<organism evidence="2 3">
    <name type="scientific">Blattamonas nauphoetae</name>
    <dbReference type="NCBI Taxonomy" id="2049346"/>
    <lineage>
        <taxon>Eukaryota</taxon>
        <taxon>Metamonada</taxon>
        <taxon>Preaxostyla</taxon>
        <taxon>Oxymonadida</taxon>
        <taxon>Blattamonas</taxon>
    </lineage>
</organism>
<name>A0ABQ9Y967_9EUKA</name>
<feature type="region of interest" description="Disordered" evidence="1">
    <location>
        <begin position="43"/>
        <end position="75"/>
    </location>
</feature>
<reference evidence="2 3" key="1">
    <citation type="journal article" date="2022" name="bioRxiv">
        <title>Genomics of Preaxostyla Flagellates Illuminates Evolutionary Transitions and the Path Towards Mitochondrial Loss.</title>
        <authorList>
            <person name="Novak L.V.F."/>
            <person name="Treitli S.C."/>
            <person name="Pyrih J."/>
            <person name="Halakuc P."/>
            <person name="Pipaliya S.V."/>
            <person name="Vacek V."/>
            <person name="Brzon O."/>
            <person name="Soukal P."/>
            <person name="Eme L."/>
            <person name="Dacks J.B."/>
            <person name="Karnkowska A."/>
            <person name="Elias M."/>
            <person name="Hampl V."/>
        </authorList>
    </citation>
    <scope>NUCLEOTIDE SEQUENCE [LARGE SCALE GENOMIC DNA]</scope>
    <source>
        <strain evidence="2">NAU3</strain>
        <tissue evidence="2">Gut</tissue>
    </source>
</reference>
<gene>
    <name evidence="2" type="ORF">BLNAU_4777</name>
</gene>
<evidence type="ECO:0000313" key="3">
    <source>
        <dbReference type="Proteomes" id="UP001281761"/>
    </source>
</evidence>
<proteinExistence type="predicted"/>
<evidence type="ECO:0000256" key="1">
    <source>
        <dbReference type="SAM" id="MobiDB-lite"/>
    </source>
</evidence>
<dbReference type="Proteomes" id="UP001281761">
    <property type="component" value="Unassembled WGS sequence"/>
</dbReference>
<comment type="caution">
    <text evidence="2">The sequence shown here is derived from an EMBL/GenBank/DDBJ whole genome shotgun (WGS) entry which is preliminary data.</text>
</comment>
<protein>
    <submittedName>
        <fullName evidence="2">Uncharacterized protein</fullName>
    </submittedName>
</protein>
<evidence type="ECO:0000313" key="2">
    <source>
        <dbReference type="EMBL" id="KAK2960224.1"/>
    </source>
</evidence>
<accession>A0ABQ9Y967</accession>
<sequence length="221" mass="24573">MFEDDCQRAIDLEISSHQFNHHKSSIHRLIAFHEQAVQQCESGGEGGGECGDHRGRVARENPNRSDKGNHDVIPEPTKITHKQFSIPVPEGSCPAGCSNRSRLQQFLFQYLCLGRFAAFVQSHLRCPPFSTFDKLSGTSVARHDLVLDKSSRISFSNVQHPSFECPPTLPFSPVEEGSSHIHIVFYRLETTRGILMSIHGSSEGEGWAGHKQQRALAGGRD</sequence>